<dbReference type="PANTHER" id="PTHR35527:SF2">
    <property type="entry name" value="HYDROLASE"/>
    <property type="match status" value="1"/>
</dbReference>
<dbReference type="GeneID" id="99756598"/>
<dbReference type="InterPro" id="IPR016181">
    <property type="entry name" value="Acyl_CoA_acyltransferase"/>
</dbReference>
<feature type="domain" description="Choloylglycine hydrolase/NAAA C-terminal" evidence="3">
    <location>
        <begin position="100"/>
        <end position="249"/>
    </location>
</feature>
<dbReference type="InterPro" id="IPR052193">
    <property type="entry name" value="Peptidase_C59"/>
</dbReference>
<name>A0A3S8S9W6_LACHE</name>
<proteinExistence type="inferred from homology"/>
<reference evidence="4 5" key="1">
    <citation type="submission" date="2017-02" db="EMBL/GenBank/DDBJ databases">
        <title>Complete genome sequence of Lactobacillus helveticus.</title>
        <authorList>
            <person name="Kim J.F."/>
            <person name="Chung Y."/>
            <person name="Kwak M."/>
        </authorList>
    </citation>
    <scope>NUCLEOTIDE SEQUENCE [LARGE SCALE GENOMIC DNA]</scope>
    <source>
        <strain evidence="4 5">LH5</strain>
    </source>
</reference>
<dbReference type="Proteomes" id="UP000267945">
    <property type="component" value="Chromosome"/>
</dbReference>
<dbReference type="AlphaFoldDB" id="A0A3S8S9W6"/>
<dbReference type="Pfam" id="PF02275">
    <property type="entry name" value="CBAH"/>
    <property type="match status" value="1"/>
</dbReference>
<dbReference type="SUPFAM" id="SSF56235">
    <property type="entry name" value="N-terminal nucleophile aminohydrolases (Ntn hydrolases)"/>
    <property type="match status" value="1"/>
</dbReference>
<evidence type="ECO:0000313" key="5">
    <source>
        <dbReference type="Proteomes" id="UP000267945"/>
    </source>
</evidence>
<dbReference type="RefSeq" id="WP_014918813.1">
    <property type="nucleotide sequence ID" value="NZ_CP015498.1"/>
</dbReference>
<dbReference type="SUPFAM" id="SSF55729">
    <property type="entry name" value="Acyl-CoA N-acyltransferases (Nat)"/>
    <property type="match status" value="1"/>
</dbReference>
<dbReference type="GO" id="GO:0008953">
    <property type="term" value="F:penicillin amidase activity"/>
    <property type="evidence" value="ECO:0007669"/>
    <property type="project" value="UniProtKB-EC"/>
</dbReference>
<organism evidence="4 5">
    <name type="scientific">Lactobacillus helveticus</name>
    <name type="common">Lactobacillus suntoryeus</name>
    <dbReference type="NCBI Taxonomy" id="1587"/>
    <lineage>
        <taxon>Bacteria</taxon>
        <taxon>Bacillati</taxon>
        <taxon>Bacillota</taxon>
        <taxon>Bacilli</taxon>
        <taxon>Lactobacillales</taxon>
        <taxon>Lactobacillaceae</taxon>
        <taxon>Lactobacillus</taxon>
    </lineage>
</organism>
<protein>
    <submittedName>
        <fullName evidence="4">Penicillin acylase</fullName>
        <ecNumber evidence="4">3.5.1.11</ecNumber>
    </submittedName>
</protein>
<dbReference type="EMBL" id="CP019581">
    <property type="protein sequence ID" value="AZK90683.1"/>
    <property type="molecule type" value="Genomic_DNA"/>
</dbReference>
<dbReference type="Gene3D" id="3.40.630.30">
    <property type="match status" value="1"/>
</dbReference>
<dbReference type="Gene3D" id="3.60.60.10">
    <property type="entry name" value="Penicillin V Acylase, Chain A"/>
    <property type="match status" value="1"/>
</dbReference>
<dbReference type="EC" id="3.5.1.11" evidence="4"/>
<dbReference type="InterPro" id="IPR029055">
    <property type="entry name" value="Ntn_hydrolases_N"/>
</dbReference>
<evidence type="ECO:0000256" key="1">
    <source>
        <dbReference type="ARBA" id="ARBA00006625"/>
    </source>
</evidence>
<comment type="similarity">
    <text evidence="1">Belongs to the peptidase C59 family.</text>
</comment>
<sequence>MSLIYIRQAAKNDLEQIMPIIDEAKKFLKEEGNPQWQSDYPNVETITADIEEGVAWVLIVDQKIAGYTAITDGPDPNYKKVDGKWNNDLDPYVAIHRVAISDEYRGMHIYDDSVNVLTNFSVFLAQIEKLADFAAVSPAQPKNTIVPNVDLNMYSRSLGTRHLLGGMDSSSRFVKVAFTLAHAPKSDDETESVTNFFNILHSVEQAKRLDEIEPGKFEYTMYSDCMNLYKGILYFTTYDNNQIDAVDMNN</sequence>
<evidence type="ECO:0000259" key="3">
    <source>
        <dbReference type="Pfam" id="PF02275"/>
    </source>
</evidence>
<keyword evidence="2 4" id="KW-0378">Hydrolase</keyword>
<evidence type="ECO:0000256" key="2">
    <source>
        <dbReference type="ARBA" id="ARBA00022801"/>
    </source>
</evidence>
<dbReference type="PANTHER" id="PTHR35527">
    <property type="entry name" value="CHOLOYLGLYCINE HYDROLASE"/>
    <property type="match status" value="1"/>
</dbReference>
<accession>A0A3S8S9W6</accession>
<dbReference type="InterPro" id="IPR029132">
    <property type="entry name" value="CBAH/NAAA_C"/>
</dbReference>
<evidence type="ECO:0000313" key="4">
    <source>
        <dbReference type="EMBL" id="AZK90683.1"/>
    </source>
</evidence>
<gene>
    <name evidence="4" type="ORF">LH5_00422</name>
</gene>